<keyword evidence="5 9" id="KW-0418">Kinase</keyword>
<dbReference type="Gene3D" id="1.10.510.10">
    <property type="entry name" value="Transferase(Phosphotransferase) domain 1"/>
    <property type="match status" value="1"/>
</dbReference>
<name>A0A327ZH27_9ACTN</name>
<comment type="caution">
    <text evidence="9">The sequence shown here is derived from an EMBL/GenBank/DDBJ whole genome shotgun (WGS) entry which is preliminary data.</text>
</comment>
<feature type="region of interest" description="Disordered" evidence="7">
    <location>
        <begin position="290"/>
        <end position="335"/>
    </location>
</feature>
<dbReference type="EMBL" id="QLMJ01000007">
    <property type="protein sequence ID" value="RAK36854.1"/>
    <property type="molecule type" value="Genomic_DNA"/>
</dbReference>
<proteinExistence type="predicted"/>
<gene>
    <name evidence="9" type="ORF">B0I29_107116</name>
</gene>
<keyword evidence="10" id="KW-1185">Reference proteome</keyword>
<feature type="compositionally biased region" description="Basic and acidic residues" evidence="7">
    <location>
        <begin position="297"/>
        <end position="308"/>
    </location>
</feature>
<dbReference type="OrthoDB" id="9762169at2"/>
<dbReference type="InterPro" id="IPR011009">
    <property type="entry name" value="Kinase-like_dom_sf"/>
</dbReference>
<evidence type="ECO:0000256" key="5">
    <source>
        <dbReference type="ARBA" id="ARBA00022777"/>
    </source>
</evidence>
<evidence type="ECO:0000256" key="3">
    <source>
        <dbReference type="ARBA" id="ARBA00022679"/>
    </source>
</evidence>
<keyword evidence="4" id="KW-0547">Nucleotide-binding</keyword>
<dbReference type="SUPFAM" id="SSF56112">
    <property type="entry name" value="Protein kinase-like (PK-like)"/>
    <property type="match status" value="1"/>
</dbReference>
<organism evidence="9 10">
    <name type="scientific">Actinoplanes lutulentus</name>
    <dbReference type="NCBI Taxonomy" id="1287878"/>
    <lineage>
        <taxon>Bacteria</taxon>
        <taxon>Bacillati</taxon>
        <taxon>Actinomycetota</taxon>
        <taxon>Actinomycetes</taxon>
        <taxon>Micromonosporales</taxon>
        <taxon>Micromonosporaceae</taxon>
        <taxon>Actinoplanes</taxon>
    </lineage>
</organism>
<evidence type="ECO:0000313" key="9">
    <source>
        <dbReference type="EMBL" id="RAK36854.1"/>
    </source>
</evidence>
<evidence type="ECO:0000256" key="4">
    <source>
        <dbReference type="ARBA" id="ARBA00022741"/>
    </source>
</evidence>
<evidence type="ECO:0000259" key="8">
    <source>
        <dbReference type="PROSITE" id="PS50011"/>
    </source>
</evidence>
<dbReference type="CDD" id="cd14014">
    <property type="entry name" value="STKc_PknB_like"/>
    <property type="match status" value="1"/>
</dbReference>
<evidence type="ECO:0000256" key="1">
    <source>
        <dbReference type="ARBA" id="ARBA00012513"/>
    </source>
</evidence>
<dbReference type="Gene3D" id="3.30.200.20">
    <property type="entry name" value="Phosphorylase Kinase, domain 1"/>
    <property type="match status" value="1"/>
</dbReference>
<dbReference type="GO" id="GO:0004674">
    <property type="term" value="F:protein serine/threonine kinase activity"/>
    <property type="evidence" value="ECO:0007669"/>
    <property type="project" value="UniProtKB-KW"/>
</dbReference>
<dbReference type="AlphaFoldDB" id="A0A327ZH27"/>
<dbReference type="PANTHER" id="PTHR43289:SF6">
    <property type="entry name" value="SERINE_THREONINE-PROTEIN KINASE NEKL-3"/>
    <property type="match status" value="1"/>
</dbReference>
<dbReference type="SMART" id="SM00220">
    <property type="entry name" value="S_TKc"/>
    <property type="match status" value="1"/>
</dbReference>
<dbReference type="EC" id="2.7.11.1" evidence="1"/>
<feature type="domain" description="Protein kinase" evidence="8">
    <location>
        <begin position="12"/>
        <end position="269"/>
    </location>
</feature>
<dbReference type="Proteomes" id="UP000249341">
    <property type="component" value="Unassembled WGS sequence"/>
</dbReference>
<keyword evidence="6" id="KW-0067">ATP-binding</keyword>
<dbReference type="InterPro" id="IPR000719">
    <property type="entry name" value="Prot_kinase_dom"/>
</dbReference>
<evidence type="ECO:0000313" key="10">
    <source>
        <dbReference type="Proteomes" id="UP000249341"/>
    </source>
</evidence>
<accession>A0A327ZH27</accession>
<dbReference type="RefSeq" id="WP_111650060.1">
    <property type="nucleotide sequence ID" value="NZ_JACHWI010000001.1"/>
</dbReference>
<reference evidence="9 10" key="1">
    <citation type="submission" date="2018-06" db="EMBL/GenBank/DDBJ databases">
        <title>Genomic Encyclopedia of Type Strains, Phase III (KMG-III): the genomes of soil and plant-associated and newly described type strains.</title>
        <authorList>
            <person name="Whitman W."/>
        </authorList>
    </citation>
    <scope>NUCLEOTIDE SEQUENCE [LARGE SCALE GENOMIC DNA]</scope>
    <source>
        <strain evidence="9 10">CGMCC 4.7090</strain>
    </source>
</reference>
<dbReference type="GO" id="GO:0005524">
    <property type="term" value="F:ATP binding"/>
    <property type="evidence" value="ECO:0007669"/>
    <property type="project" value="UniProtKB-KW"/>
</dbReference>
<dbReference type="PANTHER" id="PTHR43289">
    <property type="entry name" value="MITOGEN-ACTIVATED PROTEIN KINASE KINASE KINASE 20-RELATED"/>
    <property type="match status" value="1"/>
</dbReference>
<dbReference type="PROSITE" id="PS00108">
    <property type="entry name" value="PROTEIN_KINASE_ST"/>
    <property type="match status" value="1"/>
</dbReference>
<keyword evidence="3" id="KW-0808">Transferase</keyword>
<keyword evidence="2 9" id="KW-0723">Serine/threonine-protein kinase</keyword>
<evidence type="ECO:0000256" key="7">
    <source>
        <dbReference type="SAM" id="MobiDB-lite"/>
    </source>
</evidence>
<sequence length="530" mass="56901">MVPLGEVVAGRYRILRPLANGGMSRVWLASDDRAGVARHVAIKQCTVPDGLSPEQRDVIREWAFHEARAAARVRHPNLIHTLEVCQDNAGPWIVMEYVPSRSLQEIVETEGSLPPARVAEIGLAVLAALAAANDAGVLHLDVKPGNVLIGDDGRVVLTDFGPAVTSAGIQALTEAGVVLGSPKYIAPERLFEHTSTVASDLWSLGATLYHAVEGRPPYLRSSTTGVLRALADTEPDPPRQAGPLTPLLTGLLRRDPATRLGVHEVEAKLRKVAGVRRSAFGRRWWKPTWSRPTLPEPAHEATAAERATRAAPPQETQPDASQMTPAAEALGRSVDEVEEDGRTWLRRRLSAAAAVITLLALLAAVAANARDGNGDIRQPVQSSAAAVAAVLPEEFGWWTDPSGFRVAVPDGWRPDPLTDGEVSFADPTGGTMLRISRWPGPAADVVAGLLAQEQDIAVPAYRRLRIEALPGATGAVWEYTFLNPDSVAMRGLRRVVASGAEAYLIEWRTARDAWHAALPQLTVVLSTFAA</sequence>
<evidence type="ECO:0000256" key="2">
    <source>
        <dbReference type="ARBA" id="ARBA00022527"/>
    </source>
</evidence>
<dbReference type="InterPro" id="IPR008271">
    <property type="entry name" value="Ser/Thr_kinase_AS"/>
</dbReference>
<protein>
    <recommendedName>
        <fullName evidence="1">non-specific serine/threonine protein kinase</fullName>
        <ecNumber evidence="1">2.7.11.1</ecNumber>
    </recommendedName>
</protein>
<feature type="compositionally biased region" description="Polar residues" evidence="7">
    <location>
        <begin position="314"/>
        <end position="324"/>
    </location>
</feature>
<evidence type="ECO:0000256" key="6">
    <source>
        <dbReference type="ARBA" id="ARBA00022840"/>
    </source>
</evidence>
<dbReference type="PROSITE" id="PS50011">
    <property type="entry name" value="PROTEIN_KINASE_DOM"/>
    <property type="match status" value="1"/>
</dbReference>
<dbReference type="Pfam" id="PF00069">
    <property type="entry name" value="Pkinase"/>
    <property type="match status" value="1"/>
</dbReference>